<gene>
    <name evidence="2" type="ORF">CIB50_0001716</name>
</gene>
<accession>A0A7D7L048</accession>
<reference evidence="2 3" key="2">
    <citation type="submission" date="2020-07" db="EMBL/GenBank/DDBJ databases">
        <title>Genome of starter culture bacteria Kocuria salsicia reveals its technological properties and safety for usage in meat industry.</title>
        <authorList>
            <person name="Michael M."/>
            <person name="Konstantin K."/>
            <person name="Evgenii K."/>
            <person name="Galina S."/>
            <person name="Oksana K."/>
            <person name="Andrei L."/>
        </authorList>
    </citation>
    <scope>NUCLEOTIDE SEQUENCE [LARGE SCALE GENOMIC DNA]</scope>
    <source>
        <strain evidence="2 3">80</strain>
    </source>
</reference>
<organism evidence="2 3">
    <name type="scientific">Kocuria varians</name>
    <name type="common">Micrococcus varians</name>
    <dbReference type="NCBI Taxonomy" id="1272"/>
    <lineage>
        <taxon>Bacteria</taxon>
        <taxon>Bacillati</taxon>
        <taxon>Actinomycetota</taxon>
        <taxon>Actinomycetes</taxon>
        <taxon>Micrococcales</taxon>
        <taxon>Micrococcaceae</taxon>
        <taxon>Kocuria</taxon>
    </lineage>
</organism>
<feature type="region of interest" description="Disordered" evidence="1">
    <location>
        <begin position="89"/>
        <end position="157"/>
    </location>
</feature>
<feature type="compositionally biased region" description="Basic and acidic residues" evidence="1">
    <location>
        <begin position="89"/>
        <end position="101"/>
    </location>
</feature>
<dbReference type="AlphaFoldDB" id="A0A7D7L048"/>
<reference evidence="3" key="1">
    <citation type="submission" date="2017-08" db="EMBL/GenBank/DDBJ databases">
        <title>Draft Genome Sequence of Kocuria varians 80.</title>
        <authorList>
            <person name="Minaev M."/>
            <person name="Kurbakov K.A."/>
            <person name="Solodovnikova G.I."/>
            <person name="Kuznetsova O.A."/>
            <person name="Lisitsyn A.B."/>
        </authorList>
    </citation>
    <scope>NUCLEOTIDE SEQUENCE [LARGE SCALE GENOMIC DNA]</scope>
    <source>
        <strain evidence="3">80</strain>
    </source>
</reference>
<evidence type="ECO:0008006" key="4">
    <source>
        <dbReference type="Google" id="ProtNLM"/>
    </source>
</evidence>
<evidence type="ECO:0000256" key="1">
    <source>
        <dbReference type="SAM" id="MobiDB-lite"/>
    </source>
</evidence>
<evidence type="ECO:0000313" key="2">
    <source>
        <dbReference type="EMBL" id="QMS56991.1"/>
    </source>
</evidence>
<proteinExistence type="predicted"/>
<feature type="compositionally biased region" description="Basic and acidic residues" evidence="1">
    <location>
        <begin position="113"/>
        <end position="128"/>
    </location>
</feature>
<dbReference type="Gene3D" id="1.10.287.700">
    <property type="entry name" value="Helix hairpin bin"/>
    <property type="match status" value="1"/>
</dbReference>
<dbReference type="EMBL" id="CP059343">
    <property type="protein sequence ID" value="QMS56991.1"/>
    <property type="molecule type" value="Genomic_DNA"/>
</dbReference>
<protein>
    <recommendedName>
        <fullName evidence="4">YtxH domain-containing protein</fullName>
    </recommendedName>
</protein>
<name>A0A7D7L048_KOCVA</name>
<evidence type="ECO:0000313" key="3">
    <source>
        <dbReference type="Proteomes" id="UP000216825"/>
    </source>
</evidence>
<dbReference type="SUPFAM" id="SSF58113">
    <property type="entry name" value="Apolipoprotein A-I"/>
    <property type="match status" value="1"/>
</dbReference>
<dbReference type="KEGG" id="kvr:CIB50_0001716"/>
<dbReference type="RefSeq" id="WP_055084468.1">
    <property type="nucleotide sequence ID" value="NZ_CP059343.1"/>
</dbReference>
<feature type="compositionally biased region" description="Polar residues" evidence="1">
    <location>
        <begin position="103"/>
        <end position="112"/>
    </location>
</feature>
<dbReference type="Proteomes" id="UP000216825">
    <property type="component" value="Chromosome"/>
</dbReference>
<keyword evidence="3" id="KW-1185">Reference proteome</keyword>
<sequence length="157" mass="16447">MIKRLAFVAGFGIGFVVGSASGRKSYESLRESALNTWNDPKVQSKVSEGTDWVKSEVPVVGEKLAESAQKAAETVGAKASDGAAAVKDKAQEGAATVKDKAAQGSQTAQQKAQEVKDKAQEKSSKDSGAELPEPATTEDEVDMEPAHPAPDAKDMKN</sequence>